<sequence length="101" mass="11380">MAQINPYDINLDTECYAAVRYDIGFITGRIKGWKLYNLNNPTLCRTLSQSPGDVLAAFETREELEQWLADLYKEPAQDTPEVKLNTIGKEGGDKLIISSIL</sequence>
<proteinExistence type="predicted"/>
<comment type="caution">
    <text evidence="1">The sequence shown here is derived from an EMBL/GenBank/DDBJ whole genome shotgun (WGS) entry which is preliminary data.</text>
</comment>
<keyword evidence="2" id="KW-1185">Reference proteome</keyword>
<dbReference type="EMBL" id="JBHUIM010000001">
    <property type="protein sequence ID" value="MFD2245032.1"/>
    <property type="molecule type" value="Genomic_DNA"/>
</dbReference>
<organism evidence="1 2">
    <name type="scientific">Pontibacter ruber</name>
    <dbReference type="NCBI Taxonomy" id="1343895"/>
    <lineage>
        <taxon>Bacteria</taxon>
        <taxon>Pseudomonadati</taxon>
        <taxon>Bacteroidota</taxon>
        <taxon>Cytophagia</taxon>
        <taxon>Cytophagales</taxon>
        <taxon>Hymenobacteraceae</taxon>
        <taxon>Pontibacter</taxon>
    </lineage>
</organism>
<gene>
    <name evidence="1" type="ORF">ACFSKP_02130</name>
</gene>
<reference evidence="2" key="1">
    <citation type="journal article" date="2019" name="Int. J. Syst. Evol. Microbiol.">
        <title>The Global Catalogue of Microorganisms (GCM) 10K type strain sequencing project: providing services to taxonomists for standard genome sequencing and annotation.</title>
        <authorList>
            <consortium name="The Broad Institute Genomics Platform"/>
            <consortium name="The Broad Institute Genome Sequencing Center for Infectious Disease"/>
            <person name="Wu L."/>
            <person name="Ma J."/>
        </authorList>
    </citation>
    <scope>NUCLEOTIDE SEQUENCE [LARGE SCALE GENOMIC DNA]</scope>
    <source>
        <strain evidence="2">CGMCC 4.1782</strain>
    </source>
</reference>
<protein>
    <submittedName>
        <fullName evidence="1">Uncharacterized protein</fullName>
    </submittedName>
</protein>
<dbReference type="RefSeq" id="WP_250429598.1">
    <property type="nucleotide sequence ID" value="NZ_JALPRR010000002.1"/>
</dbReference>
<evidence type="ECO:0000313" key="1">
    <source>
        <dbReference type="EMBL" id="MFD2245032.1"/>
    </source>
</evidence>
<name>A0ABW5CTW4_9BACT</name>
<accession>A0ABW5CTW4</accession>
<evidence type="ECO:0000313" key="2">
    <source>
        <dbReference type="Proteomes" id="UP001597374"/>
    </source>
</evidence>
<dbReference type="Proteomes" id="UP001597374">
    <property type="component" value="Unassembled WGS sequence"/>
</dbReference>